<reference evidence="3" key="1">
    <citation type="submission" date="2018-12" db="EMBL/GenBank/DDBJ databases">
        <title>Tengunoibacter tsumagoiensis gen. nov., sp. nov., Dictyobacter kobayashii sp. nov., D. alpinus sp. nov., and D. joshuensis sp. nov. and description of Dictyobacteraceae fam. nov. within the order Ktedonobacterales isolated from Tengu-no-mugimeshi.</title>
        <authorList>
            <person name="Wang C.M."/>
            <person name="Zheng Y."/>
            <person name="Sakai Y."/>
            <person name="Toyoda A."/>
            <person name="Minakuchi Y."/>
            <person name="Abe K."/>
            <person name="Yokota A."/>
            <person name="Yabe S."/>
        </authorList>
    </citation>
    <scope>NUCLEOTIDE SEQUENCE [LARGE SCALE GENOMIC DNA]</scope>
    <source>
        <strain evidence="3">S-27</strain>
    </source>
</reference>
<name>A0A401ZJZ0_9CHLR</name>
<feature type="transmembrane region" description="Helical" evidence="1">
    <location>
        <begin position="76"/>
        <end position="98"/>
    </location>
</feature>
<evidence type="ECO:0000313" key="2">
    <source>
        <dbReference type="EMBL" id="GCE07159.1"/>
    </source>
</evidence>
<gene>
    <name evidence="2" type="ORF">KDAU_44880</name>
</gene>
<keyword evidence="1" id="KW-1133">Transmembrane helix</keyword>
<comment type="caution">
    <text evidence="2">The sequence shown here is derived from an EMBL/GenBank/DDBJ whole genome shotgun (WGS) entry which is preliminary data.</text>
</comment>
<keyword evidence="3" id="KW-1185">Reference proteome</keyword>
<dbReference type="InterPro" id="IPR015943">
    <property type="entry name" value="WD40/YVTN_repeat-like_dom_sf"/>
</dbReference>
<dbReference type="RefSeq" id="WP_126598189.1">
    <property type="nucleotide sequence ID" value="NZ_BIFQ01000001.1"/>
</dbReference>
<evidence type="ECO:0000313" key="3">
    <source>
        <dbReference type="Proteomes" id="UP000287224"/>
    </source>
</evidence>
<dbReference type="EMBL" id="BIFQ01000001">
    <property type="protein sequence ID" value="GCE07159.1"/>
    <property type="molecule type" value="Genomic_DNA"/>
</dbReference>
<sequence length="251" mass="28527">MEHTQICPMCGTANPLSRPRCQECELLFYPEPQPWENLKLQELPTLAQSEQTEHSQQRFLAQPQVKPVGTTTRRKFLAGLLGSATILALGSPVLAQLFQNTQLAFHIRDFPYDRYQSLLGISFSQDLNFMAMSSFKDDGLLYLWDYQQQRMTTLPANPFTGWIAWSPDNKYLLCQQKRADKTTELDVWDVQARKRLHSLVGNDYTLSGCYYFGNGKIVNWSPDGSQIALLLVSAIVVIDAFFAPGYPTLSF</sequence>
<protein>
    <submittedName>
        <fullName evidence="2">Uncharacterized protein</fullName>
    </submittedName>
</protein>
<evidence type="ECO:0000256" key="1">
    <source>
        <dbReference type="SAM" id="Phobius"/>
    </source>
</evidence>
<dbReference type="SUPFAM" id="SSF82171">
    <property type="entry name" value="DPP6 N-terminal domain-like"/>
    <property type="match status" value="1"/>
</dbReference>
<dbReference type="AlphaFoldDB" id="A0A401ZJZ0"/>
<dbReference type="Proteomes" id="UP000287224">
    <property type="component" value="Unassembled WGS sequence"/>
</dbReference>
<keyword evidence="1" id="KW-0812">Transmembrane</keyword>
<organism evidence="2 3">
    <name type="scientific">Dictyobacter aurantiacus</name>
    <dbReference type="NCBI Taxonomy" id="1936993"/>
    <lineage>
        <taxon>Bacteria</taxon>
        <taxon>Bacillati</taxon>
        <taxon>Chloroflexota</taxon>
        <taxon>Ktedonobacteria</taxon>
        <taxon>Ktedonobacterales</taxon>
        <taxon>Dictyobacteraceae</taxon>
        <taxon>Dictyobacter</taxon>
    </lineage>
</organism>
<accession>A0A401ZJZ0</accession>
<keyword evidence="1" id="KW-0472">Membrane</keyword>
<proteinExistence type="predicted"/>
<dbReference type="Gene3D" id="2.130.10.10">
    <property type="entry name" value="YVTN repeat-like/Quinoprotein amine dehydrogenase"/>
    <property type="match status" value="1"/>
</dbReference>